<evidence type="ECO:0000313" key="1">
    <source>
        <dbReference type="EMBL" id="KAF7269823.1"/>
    </source>
</evidence>
<proteinExistence type="predicted"/>
<evidence type="ECO:0000313" key="2">
    <source>
        <dbReference type="Proteomes" id="UP000625711"/>
    </source>
</evidence>
<organism evidence="1 2">
    <name type="scientific">Rhynchophorus ferrugineus</name>
    <name type="common">Red palm weevil</name>
    <name type="synonym">Curculio ferrugineus</name>
    <dbReference type="NCBI Taxonomy" id="354439"/>
    <lineage>
        <taxon>Eukaryota</taxon>
        <taxon>Metazoa</taxon>
        <taxon>Ecdysozoa</taxon>
        <taxon>Arthropoda</taxon>
        <taxon>Hexapoda</taxon>
        <taxon>Insecta</taxon>
        <taxon>Pterygota</taxon>
        <taxon>Neoptera</taxon>
        <taxon>Endopterygota</taxon>
        <taxon>Coleoptera</taxon>
        <taxon>Polyphaga</taxon>
        <taxon>Cucujiformia</taxon>
        <taxon>Curculionidae</taxon>
        <taxon>Dryophthorinae</taxon>
        <taxon>Rhynchophorus</taxon>
    </lineage>
</organism>
<dbReference type="EMBL" id="JAACXV010014179">
    <property type="protein sequence ID" value="KAF7269823.1"/>
    <property type="molecule type" value="Genomic_DNA"/>
</dbReference>
<dbReference type="Proteomes" id="UP000625711">
    <property type="component" value="Unassembled WGS sequence"/>
</dbReference>
<reference evidence="1" key="1">
    <citation type="submission" date="2020-08" db="EMBL/GenBank/DDBJ databases">
        <title>Genome sequencing and assembly of the red palm weevil Rhynchophorus ferrugineus.</title>
        <authorList>
            <person name="Dias G.B."/>
            <person name="Bergman C.M."/>
            <person name="Manee M."/>
        </authorList>
    </citation>
    <scope>NUCLEOTIDE SEQUENCE</scope>
    <source>
        <strain evidence="1">AA-2017</strain>
        <tissue evidence="1">Whole larva</tissue>
    </source>
</reference>
<accession>A0A834HZ88</accession>
<keyword evidence="2" id="KW-1185">Reference proteome</keyword>
<gene>
    <name evidence="1" type="ORF">GWI33_017165</name>
</gene>
<sequence>MSIAAPKAVASPDGRPSRWRVACLLGDPGYLPVETRLGPKTSTSCLRCNTTDYLHGLRTNTIVSVVYKRAPGLELK</sequence>
<name>A0A834HZ88_RHYFE</name>
<comment type="caution">
    <text evidence="1">The sequence shown here is derived from an EMBL/GenBank/DDBJ whole genome shotgun (WGS) entry which is preliminary data.</text>
</comment>
<dbReference type="AlphaFoldDB" id="A0A834HZ88"/>
<protein>
    <submittedName>
        <fullName evidence="1">Uncharacterized protein</fullName>
    </submittedName>
</protein>